<evidence type="ECO:0000256" key="3">
    <source>
        <dbReference type="ARBA" id="ARBA00022908"/>
    </source>
</evidence>
<dbReference type="InterPro" id="IPR002104">
    <property type="entry name" value="Integrase_catalytic"/>
</dbReference>
<dbReference type="InterPro" id="IPR011010">
    <property type="entry name" value="DNA_brk_join_enz"/>
</dbReference>
<organism evidence="9 10">
    <name type="scientific">[Clostridium] leptum DSM 753</name>
    <dbReference type="NCBI Taxonomy" id="428125"/>
    <lineage>
        <taxon>Bacteria</taxon>
        <taxon>Bacillati</taxon>
        <taxon>Bacillota</taxon>
        <taxon>Clostridia</taxon>
        <taxon>Eubacteriales</taxon>
        <taxon>Oscillospiraceae</taxon>
        <taxon>Oscillospiraceae incertae sedis</taxon>
    </lineage>
</organism>
<dbReference type="NCBIfam" id="NF001399">
    <property type="entry name" value="PRK00283.1"/>
    <property type="match status" value="1"/>
</dbReference>
<comment type="similarity">
    <text evidence="2">Belongs to the 'phage' integrase family.</text>
</comment>
<evidence type="ECO:0000256" key="4">
    <source>
        <dbReference type="ARBA" id="ARBA00023125"/>
    </source>
</evidence>
<dbReference type="Pfam" id="PF00589">
    <property type="entry name" value="Phage_integrase"/>
    <property type="match status" value="1"/>
</dbReference>
<feature type="domain" description="Core-binding (CB)" evidence="8">
    <location>
        <begin position="9"/>
        <end position="95"/>
    </location>
</feature>
<keyword evidence="4 6" id="KW-0238">DNA-binding</keyword>
<dbReference type="Gene3D" id="1.10.443.10">
    <property type="entry name" value="Intergrase catalytic core"/>
    <property type="match status" value="1"/>
</dbReference>
<dbReference type="PANTHER" id="PTHR30349">
    <property type="entry name" value="PHAGE INTEGRASE-RELATED"/>
    <property type="match status" value="1"/>
</dbReference>
<dbReference type="EMBL" id="ABCB02000020">
    <property type="protein sequence ID" value="EDO60293.1"/>
    <property type="molecule type" value="Genomic_DNA"/>
</dbReference>
<dbReference type="InterPro" id="IPR050090">
    <property type="entry name" value="Tyrosine_recombinase_XerCD"/>
</dbReference>
<accession>A7VWZ6</accession>
<evidence type="ECO:0000259" key="8">
    <source>
        <dbReference type="PROSITE" id="PS51900"/>
    </source>
</evidence>
<dbReference type="GO" id="GO:0003677">
    <property type="term" value="F:DNA binding"/>
    <property type="evidence" value="ECO:0007669"/>
    <property type="project" value="UniProtKB-UniRule"/>
</dbReference>
<evidence type="ECO:0000259" key="7">
    <source>
        <dbReference type="PROSITE" id="PS51898"/>
    </source>
</evidence>
<comment type="caution">
    <text evidence="9">The sequence shown here is derived from an EMBL/GenBank/DDBJ whole genome shotgun (WGS) entry which is preliminary data.</text>
</comment>
<feature type="domain" description="Tyr recombinase" evidence="7">
    <location>
        <begin position="116"/>
        <end position="300"/>
    </location>
</feature>
<dbReference type="Pfam" id="PF02899">
    <property type="entry name" value="Phage_int_SAM_1"/>
    <property type="match status" value="1"/>
</dbReference>
<dbReference type="PROSITE" id="PS51898">
    <property type="entry name" value="TYR_RECOMBINASE"/>
    <property type="match status" value="1"/>
</dbReference>
<dbReference type="Gene3D" id="1.10.150.130">
    <property type="match status" value="1"/>
</dbReference>
<dbReference type="InterPro" id="IPR013762">
    <property type="entry name" value="Integrase-like_cat_sf"/>
</dbReference>
<dbReference type="SUPFAM" id="SSF56349">
    <property type="entry name" value="DNA breaking-rejoining enzymes"/>
    <property type="match status" value="1"/>
</dbReference>
<keyword evidence="3" id="KW-0229">DNA integration</keyword>
<comment type="function">
    <text evidence="1">Site-specific tyrosine recombinase, which acts by catalyzing the cutting and rejoining of the recombining DNA molecules.</text>
</comment>
<protein>
    <submittedName>
        <fullName evidence="9">Phage integrase SAM-like domain protein</fullName>
    </submittedName>
</protein>
<dbReference type="GO" id="GO:0006310">
    <property type="term" value="P:DNA recombination"/>
    <property type="evidence" value="ECO:0007669"/>
    <property type="project" value="UniProtKB-KW"/>
</dbReference>
<evidence type="ECO:0000256" key="2">
    <source>
        <dbReference type="ARBA" id="ARBA00008857"/>
    </source>
</evidence>
<name>A7VWZ6_9FIRM</name>
<evidence type="ECO:0000256" key="5">
    <source>
        <dbReference type="ARBA" id="ARBA00023172"/>
    </source>
</evidence>
<dbReference type="InterPro" id="IPR004107">
    <property type="entry name" value="Integrase_SAM-like_N"/>
</dbReference>
<dbReference type="GO" id="GO:0015074">
    <property type="term" value="P:DNA integration"/>
    <property type="evidence" value="ECO:0007669"/>
    <property type="project" value="UniProtKB-KW"/>
</dbReference>
<sequence>MIQNSKEEKLMSAFLTGFQDYLKNQKCVSSNTLQSYVRDIEHFSIYLAAENIDNPASVTADDLQHYIESLEKLGRSASTVTRNIASIRCFYQYLILINIASENPAKEIKREKTEKKPPSILTGEEIRLLLDQPNVMDPKGCRDKAMIELLYATGIRVSELIDLNLQDINLKTGMLHCRRPKSDRIIPIYAEAVASLSDYISRVRRIIIDPVGKDGQALFVNLNGHRLTRQGFWKIIKGYAAQARITKDITPHTLRHSFALHLLQNGADLKDIQEMLGHADIASTQVYANLLNNRFQNVYNHCHPMAKKA</sequence>
<evidence type="ECO:0000313" key="9">
    <source>
        <dbReference type="EMBL" id="EDO60293.1"/>
    </source>
</evidence>
<dbReference type="PANTHER" id="PTHR30349:SF81">
    <property type="entry name" value="TYROSINE RECOMBINASE XERC"/>
    <property type="match status" value="1"/>
</dbReference>
<dbReference type="eggNOG" id="COG4974">
    <property type="taxonomic scope" value="Bacteria"/>
</dbReference>
<dbReference type="CDD" id="cd00798">
    <property type="entry name" value="INT_XerDC_C"/>
    <property type="match status" value="1"/>
</dbReference>
<dbReference type="InterPro" id="IPR010998">
    <property type="entry name" value="Integrase_recombinase_N"/>
</dbReference>
<reference evidence="9 10" key="2">
    <citation type="submission" date="2007-08" db="EMBL/GenBank/DDBJ databases">
        <authorList>
            <person name="Fulton L."/>
            <person name="Clifton S."/>
            <person name="Fulton B."/>
            <person name="Xu J."/>
            <person name="Minx P."/>
            <person name="Pepin K.H."/>
            <person name="Johnson M."/>
            <person name="Thiruvilangam P."/>
            <person name="Bhonagiri V."/>
            <person name="Nash W.E."/>
            <person name="Wang C."/>
            <person name="Mardis E.R."/>
            <person name="Wilson R.K."/>
        </authorList>
    </citation>
    <scope>NUCLEOTIDE SEQUENCE [LARGE SCALE GENOMIC DNA]</scope>
    <source>
        <strain evidence="9 10">DSM 753</strain>
    </source>
</reference>
<dbReference type="HOGENOM" id="CLU_027562_9_6_9"/>
<dbReference type="PROSITE" id="PS51900">
    <property type="entry name" value="CB"/>
    <property type="match status" value="1"/>
</dbReference>
<evidence type="ECO:0000313" key="10">
    <source>
        <dbReference type="Proteomes" id="UP000003490"/>
    </source>
</evidence>
<dbReference type="AlphaFoldDB" id="A7VWZ6"/>
<evidence type="ECO:0000256" key="1">
    <source>
        <dbReference type="ARBA" id="ARBA00003283"/>
    </source>
</evidence>
<gene>
    <name evidence="9" type="ORF">CLOLEP_03119</name>
</gene>
<keyword evidence="5" id="KW-0233">DNA recombination</keyword>
<dbReference type="Proteomes" id="UP000003490">
    <property type="component" value="Unassembled WGS sequence"/>
</dbReference>
<reference evidence="9 10" key="1">
    <citation type="submission" date="2007-08" db="EMBL/GenBank/DDBJ databases">
        <title>Draft genome sequence of Clostridium leptum (DSM 753).</title>
        <authorList>
            <person name="Sudarsanam P."/>
            <person name="Ley R."/>
            <person name="Guruge J."/>
            <person name="Turnbaugh P.J."/>
            <person name="Mahowald M."/>
            <person name="Liep D."/>
            <person name="Gordon J."/>
        </authorList>
    </citation>
    <scope>NUCLEOTIDE SEQUENCE [LARGE SCALE GENOMIC DNA]</scope>
    <source>
        <strain evidence="9 10">DSM 753</strain>
    </source>
</reference>
<evidence type="ECO:0000256" key="6">
    <source>
        <dbReference type="PROSITE-ProRule" id="PRU01248"/>
    </source>
</evidence>
<proteinExistence type="inferred from homology"/>
<dbReference type="InterPro" id="IPR044068">
    <property type="entry name" value="CB"/>
</dbReference>